<evidence type="ECO:0000259" key="11">
    <source>
        <dbReference type="Pfam" id="PF16491"/>
    </source>
</evidence>
<dbReference type="Proteomes" id="UP000234748">
    <property type="component" value="Unassembled WGS sequence"/>
</dbReference>
<feature type="transmembrane region" description="Helical" evidence="9">
    <location>
        <begin position="5"/>
        <end position="24"/>
    </location>
</feature>
<dbReference type="GO" id="GO:0046872">
    <property type="term" value="F:metal ion binding"/>
    <property type="evidence" value="ECO:0007669"/>
    <property type="project" value="UniProtKB-KW"/>
</dbReference>
<evidence type="ECO:0000256" key="5">
    <source>
        <dbReference type="ARBA" id="ARBA00023049"/>
    </source>
</evidence>
<keyword evidence="3 8" id="KW-0378">Hydrolase</keyword>
<name>A0A2N5M020_9BACI</name>
<dbReference type="AlphaFoldDB" id="A0A2N5M020"/>
<evidence type="ECO:0000256" key="6">
    <source>
        <dbReference type="PIRSR" id="PIRSR627057-1"/>
    </source>
</evidence>
<comment type="cofactor">
    <cofactor evidence="7 8">
        <name>Zn(2+)</name>
        <dbReference type="ChEBI" id="CHEBI:29105"/>
    </cofactor>
    <text evidence="7 8">Binds 1 zinc ion per subunit.</text>
</comment>
<dbReference type="GO" id="GO:0071586">
    <property type="term" value="P:CAAX-box protein processing"/>
    <property type="evidence" value="ECO:0007669"/>
    <property type="project" value="InterPro"/>
</dbReference>
<feature type="binding site" evidence="7">
    <location>
        <position position="282"/>
    </location>
    <ligand>
        <name>Zn(2+)</name>
        <dbReference type="ChEBI" id="CHEBI:29105"/>
        <note>catalytic</note>
    </ligand>
</feature>
<organism evidence="12 13">
    <name type="scientific">Peribacillus deserti</name>
    <dbReference type="NCBI Taxonomy" id="673318"/>
    <lineage>
        <taxon>Bacteria</taxon>
        <taxon>Bacillati</taxon>
        <taxon>Bacillota</taxon>
        <taxon>Bacilli</taxon>
        <taxon>Bacillales</taxon>
        <taxon>Bacillaceae</taxon>
        <taxon>Peribacillus</taxon>
    </lineage>
</organism>
<evidence type="ECO:0000259" key="10">
    <source>
        <dbReference type="Pfam" id="PF01435"/>
    </source>
</evidence>
<comment type="caution">
    <text evidence="12">The sequence shown here is derived from an EMBL/GenBank/DDBJ whole genome shotgun (WGS) entry which is preliminary data.</text>
</comment>
<feature type="domain" description="Peptidase M48" evidence="10">
    <location>
        <begin position="208"/>
        <end position="416"/>
    </location>
</feature>
<dbReference type="EMBL" id="PGUY01000083">
    <property type="protein sequence ID" value="PLT27714.1"/>
    <property type="molecule type" value="Genomic_DNA"/>
</dbReference>
<feature type="domain" description="CAAX prenyl protease 1 N-terminal" evidence="11">
    <location>
        <begin position="47"/>
        <end position="204"/>
    </location>
</feature>
<dbReference type="InterPro" id="IPR001915">
    <property type="entry name" value="Peptidase_M48"/>
</dbReference>
<keyword evidence="2 7" id="KW-0479">Metal-binding</keyword>
<dbReference type="GO" id="GO:0004222">
    <property type="term" value="F:metalloendopeptidase activity"/>
    <property type="evidence" value="ECO:0007669"/>
    <property type="project" value="InterPro"/>
</dbReference>
<keyword evidence="5 8" id="KW-0482">Metalloprotease</keyword>
<evidence type="ECO:0000256" key="4">
    <source>
        <dbReference type="ARBA" id="ARBA00022833"/>
    </source>
</evidence>
<feature type="transmembrane region" description="Helical" evidence="9">
    <location>
        <begin position="176"/>
        <end position="199"/>
    </location>
</feature>
<reference evidence="12 13" key="1">
    <citation type="submission" date="2017-11" db="EMBL/GenBank/DDBJ databases">
        <title>Comparitive Functional Genomics of Dry Heat Resistant strains isolated from the Viking Spacecraft.</title>
        <authorList>
            <person name="Seuylemezian A."/>
            <person name="Cooper K."/>
            <person name="Vaishampayan P."/>
        </authorList>
    </citation>
    <scope>NUCLEOTIDE SEQUENCE [LARGE SCALE GENOMIC DNA]</scope>
    <source>
        <strain evidence="12 13">V1-29</strain>
    </source>
</reference>
<feature type="active site" evidence="6">
    <location>
        <position position="279"/>
    </location>
</feature>
<sequence length="420" mass="49378">MSRKWASRTIILFLIFITAMYWYLFYGADTTIPRALKGTSADPAVFLNEREQEISMEYSKIRNFLFFLSTPYEWVVYIMMLLAGVPRFFERWAKASTNKSILQNGIFLFWISALTLLVTLPLNYIGYRLSRSYNISTQTFPSWMKDELIGFWVNFGLMWIVLTVLYWLIRKYHKKWWLYAWILSVPFTLFLMFIQPVVIDPLYNDFYPLKDKQLETKILQLASKADIPAEHVYEVNMSEKTNSMNAYVNGIGSNSRIVLWDTTLEKLSDNEILFIMAHEMGHYVEKHLYFGIAGYLALSFAGLWLASGIMEFLIRRWGRTFKISSVTNLASFPLFLLIISILLFLSSPISNYVARYEEMRADTYAIKMTKDKEAGIHSFQELTRSGLSEVNPPFLVKIFRYTHPTMLERIQMLENWEEKK</sequence>
<feature type="transmembrane region" description="Helical" evidence="9">
    <location>
        <begin position="288"/>
        <end position="314"/>
    </location>
</feature>
<dbReference type="CDD" id="cd07343">
    <property type="entry name" value="M48A_Zmpste24p_like"/>
    <property type="match status" value="1"/>
</dbReference>
<keyword evidence="9" id="KW-0812">Transmembrane</keyword>
<evidence type="ECO:0000256" key="3">
    <source>
        <dbReference type="ARBA" id="ARBA00022801"/>
    </source>
</evidence>
<keyword evidence="1 8" id="KW-0645">Protease</keyword>
<feature type="binding site" evidence="7">
    <location>
        <position position="358"/>
    </location>
    <ligand>
        <name>Zn(2+)</name>
        <dbReference type="ChEBI" id="CHEBI:29105"/>
        <note>catalytic</note>
    </ligand>
</feature>
<protein>
    <submittedName>
        <fullName evidence="12">Peptidase M48</fullName>
    </submittedName>
</protein>
<evidence type="ECO:0000313" key="13">
    <source>
        <dbReference type="Proteomes" id="UP000234748"/>
    </source>
</evidence>
<feature type="binding site" evidence="7">
    <location>
        <position position="278"/>
    </location>
    <ligand>
        <name>Zn(2+)</name>
        <dbReference type="ChEBI" id="CHEBI:29105"/>
        <note>catalytic</note>
    </ligand>
</feature>
<feature type="transmembrane region" description="Helical" evidence="9">
    <location>
        <begin position="326"/>
        <end position="345"/>
    </location>
</feature>
<dbReference type="PANTHER" id="PTHR10120">
    <property type="entry name" value="CAAX PRENYL PROTEASE 1"/>
    <property type="match status" value="1"/>
</dbReference>
<dbReference type="InterPro" id="IPR027057">
    <property type="entry name" value="CAXX_Prtase_1"/>
</dbReference>
<evidence type="ECO:0000256" key="8">
    <source>
        <dbReference type="RuleBase" id="RU003983"/>
    </source>
</evidence>
<proteinExistence type="inferred from homology"/>
<dbReference type="RefSeq" id="WP_101645612.1">
    <property type="nucleotide sequence ID" value="NZ_PGUY01000083.1"/>
</dbReference>
<dbReference type="Gene3D" id="3.30.2010.10">
    <property type="entry name" value="Metalloproteases ('zincins'), catalytic domain"/>
    <property type="match status" value="1"/>
</dbReference>
<keyword evidence="9" id="KW-0472">Membrane</keyword>
<evidence type="ECO:0000256" key="9">
    <source>
        <dbReference type="SAM" id="Phobius"/>
    </source>
</evidence>
<dbReference type="FunFam" id="3.30.2010.10:FF:000010">
    <property type="entry name" value="M48 family peptidase"/>
    <property type="match status" value="1"/>
</dbReference>
<feature type="transmembrane region" description="Helical" evidence="9">
    <location>
        <begin position="106"/>
        <end position="129"/>
    </location>
</feature>
<evidence type="ECO:0000256" key="2">
    <source>
        <dbReference type="ARBA" id="ARBA00022723"/>
    </source>
</evidence>
<dbReference type="InterPro" id="IPR032456">
    <property type="entry name" value="Peptidase_M48_N"/>
</dbReference>
<dbReference type="Pfam" id="PF01435">
    <property type="entry name" value="Peptidase_M48"/>
    <property type="match status" value="1"/>
</dbReference>
<evidence type="ECO:0000256" key="7">
    <source>
        <dbReference type="PIRSR" id="PIRSR627057-2"/>
    </source>
</evidence>
<feature type="transmembrane region" description="Helical" evidence="9">
    <location>
        <begin position="149"/>
        <end position="169"/>
    </location>
</feature>
<dbReference type="OrthoDB" id="9781930at2"/>
<gene>
    <name evidence="12" type="ORF">CUU66_22375</name>
</gene>
<dbReference type="Pfam" id="PF16491">
    <property type="entry name" value="Peptidase_M48_N"/>
    <property type="match status" value="1"/>
</dbReference>
<feature type="active site" description="Proton donor" evidence="6">
    <location>
        <position position="362"/>
    </location>
</feature>
<keyword evidence="13" id="KW-1185">Reference proteome</keyword>
<keyword evidence="9" id="KW-1133">Transmembrane helix</keyword>
<comment type="similarity">
    <text evidence="8">Belongs to the peptidase M48 family.</text>
</comment>
<evidence type="ECO:0000313" key="12">
    <source>
        <dbReference type="EMBL" id="PLT27714.1"/>
    </source>
</evidence>
<keyword evidence="4 7" id="KW-0862">Zinc</keyword>
<feature type="transmembrane region" description="Helical" evidence="9">
    <location>
        <begin position="64"/>
        <end position="85"/>
    </location>
</feature>
<evidence type="ECO:0000256" key="1">
    <source>
        <dbReference type="ARBA" id="ARBA00022670"/>
    </source>
</evidence>
<accession>A0A2N5M020</accession>